<accession>A0ABS9VI44</accession>
<name>A0ABS9VI44_9SPHN</name>
<dbReference type="InterPro" id="IPR003593">
    <property type="entry name" value="AAA+_ATPase"/>
</dbReference>
<evidence type="ECO:0000256" key="4">
    <source>
        <dbReference type="ARBA" id="ARBA00022741"/>
    </source>
</evidence>
<organism evidence="7 8">
    <name type="scientific">Sphingomonas telluris</name>
    <dbReference type="NCBI Taxonomy" id="2907998"/>
    <lineage>
        <taxon>Bacteria</taxon>
        <taxon>Pseudomonadati</taxon>
        <taxon>Pseudomonadota</taxon>
        <taxon>Alphaproteobacteria</taxon>
        <taxon>Sphingomonadales</taxon>
        <taxon>Sphingomonadaceae</taxon>
        <taxon>Sphingomonas</taxon>
    </lineage>
</organism>
<dbReference type="SUPFAM" id="SSF52540">
    <property type="entry name" value="P-loop containing nucleoside triphosphate hydrolases"/>
    <property type="match status" value="2"/>
</dbReference>
<dbReference type="PROSITE" id="PS50893">
    <property type="entry name" value="ABC_TRANSPORTER_2"/>
    <property type="match status" value="2"/>
</dbReference>
<dbReference type="GO" id="GO:0005524">
    <property type="term" value="F:ATP binding"/>
    <property type="evidence" value="ECO:0007669"/>
    <property type="project" value="UniProtKB-KW"/>
</dbReference>
<comment type="caution">
    <text evidence="7">The sequence shown here is derived from an EMBL/GenBank/DDBJ whole genome shotgun (WGS) entry which is preliminary data.</text>
</comment>
<keyword evidence="2" id="KW-0762">Sugar transport</keyword>
<evidence type="ECO:0000256" key="1">
    <source>
        <dbReference type="ARBA" id="ARBA00022448"/>
    </source>
</evidence>
<dbReference type="EMBL" id="JAKZHW010000001">
    <property type="protein sequence ID" value="MCH8614640.1"/>
    <property type="molecule type" value="Genomic_DNA"/>
</dbReference>
<evidence type="ECO:0000256" key="2">
    <source>
        <dbReference type="ARBA" id="ARBA00022597"/>
    </source>
</evidence>
<protein>
    <submittedName>
        <fullName evidence="7">Sugar ABC transporter ATP-binding protein</fullName>
    </submittedName>
</protein>
<dbReference type="Pfam" id="PF00005">
    <property type="entry name" value="ABC_tran"/>
    <property type="match status" value="2"/>
</dbReference>
<dbReference type="InterPro" id="IPR050107">
    <property type="entry name" value="ABC_carbohydrate_import_ATPase"/>
</dbReference>
<dbReference type="Gene3D" id="3.40.50.300">
    <property type="entry name" value="P-loop containing nucleotide triphosphate hydrolases"/>
    <property type="match status" value="2"/>
</dbReference>
<dbReference type="CDD" id="cd03216">
    <property type="entry name" value="ABC_Carb_Monos_I"/>
    <property type="match status" value="1"/>
</dbReference>
<dbReference type="PROSITE" id="PS00211">
    <property type="entry name" value="ABC_TRANSPORTER_1"/>
    <property type="match status" value="1"/>
</dbReference>
<dbReference type="InterPro" id="IPR027417">
    <property type="entry name" value="P-loop_NTPase"/>
</dbReference>
<evidence type="ECO:0000313" key="7">
    <source>
        <dbReference type="EMBL" id="MCH8614640.1"/>
    </source>
</evidence>
<dbReference type="SMART" id="SM00382">
    <property type="entry name" value="AAA"/>
    <property type="match status" value="2"/>
</dbReference>
<keyword evidence="5 7" id="KW-0067">ATP-binding</keyword>
<sequence>MSHAGMCDAPPLLEARGITKTYPGTVALNDVNFDVRAGEIHALMGENGAGKSTLIKILTGAETLDSGAILIDGQPADADTTQRAQRSGVWAVHQEVMVLPNLSVADNVMLGYQPRRFGLVDRRETRRLADAALAELGLSLDADRELGSYPVAIRQLAAIARAVRANARVLVLDEPTASLDAPEVERLFDVLRALASRGTGVVFITHFLDQVYALSGRITVLRNGRVVGSSTTKALPQVDLIHMMIGKGLEQAIAAERPAKSGQGEVAARFTGLGRKGMVEPFDLTLHAGEAVGAAGLLGSGRTETAMLMFGAERADAGSVEIAGKQQRLRSPWDAIRAGLAFSPEDRKADGIFGDLSIRDNIAIVLQSKRGWARKLSRPKQQRLADEYIARLNVKTSDAEKPIGQLSGGNQQKALLARWLASEPKVLILDEPTRGIDVGAHADIVRVIEELRDSGLALYVISSELEELVAYSERISVMRDRRQVALLERDELSVDRIVAAIAAPAGEQ</sequence>
<evidence type="ECO:0000256" key="5">
    <source>
        <dbReference type="ARBA" id="ARBA00022840"/>
    </source>
</evidence>
<feature type="domain" description="ABC transporter" evidence="6">
    <location>
        <begin position="253"/>
        <end position="505"/>
    </location>
</feature>
<dbReference type="InterPro" id="IPR017871">
    <property type="entry name" value="ABC_transporter-like_CS"/>
</dbReference>
<evidence type="ECO:0000259" key="6">
    <source>
        <dbReference type="PROSITE" id="PS50893"/>
    </source>
</evidence>
<dbReference type="RefSeq" id="WP_241445090.1">
    <property type="nucleotide sequence ID" value="NZ_JAKZHW010000001.1"/>
</dbReference>
<keyword evidence="3" id="KW-0677">Repeat</keyword>
<reference evidence="7 8" key="1">
    <citation type="submission" date="2022-03" db="EMBL/GenBank/DDBJ databases">
        <authorList>
            <person name="Jo J.-H."/>
            <person name="Im W.-T."/>
        </authorList>
    </citation>
    <scope>NUCLEOTIDE SEQUENCE [LARGE SCALE GENOMIC DNA]</scope>
    <source>
        <strain evidence="7 8">SM33</strain>
    </source>
</reference>
<keyword evidence="8" id="KW-1185">Reference proteome</keyword>
<dbReference type="Proteomes" id="UP001203058">
    <property type="component" value="Unassembled WGS sequence"/>
</dbReference>
<feature type="domain" description="ABC transporter" evidence="6">
    <location>
        <begin position="13"/>
        <end position="248"/>
    </location>
</feature>
<dbReference type="CDD" id="cd03215">
    <property type="entry name" value="ABC_Carb_Monos_II"/>
    <property type="match status" value="1"/>
</dbReference>
<evidence type="ECO:0000313" key="8">
    <source>
        <dbReference type="Proteomes" id="UP001203058"/>
    </source>
</evidence>
<keyword evidence="4" id="KW-0547">Nucleotide-binding</keyword>
<dbReference type="InterPro" id="IPR003439">
    <property type="entry name" value="ABC_transporter-like_ATP-bd"/>
</dbReference>
<keyword evidence="1" id="KW-0813">Transport</keyword>
<evidence type="ECO:0000256" key="3">
    <source>
        <dbReference type="ARBA" id="ARBA00022737"/>
    </source>
</evidence>
<proteinExistence type="predicted"/>
<gene>
    <name evidence="7" type="ORF">LZ016_00775</name>
</gene>
<dbReference type="PANTHER" id="PTHR43790:SF9">
    <property type="entry name" value="GALACTOFURANOSE TRANSPORTER ATP-BINDING PROTEIN YTFR"/>
    <property type="match status" value="1"/>
</dbReference>
<dbReference type="PANTHER" id="PTHR43790">
    <property type="entry name" value="CARBOHYDRATE TRANSPORT ATP-BINDING PROTEIN MG119-RELATED"/>
    <property type="match status" value="1"/>
</dbReference>